<dbReference type="PANTHER" id="PTHR48462">
    <property type="entry name" value="PROTEIN, PUTATIVE-RELATED"/>
    <property type="match status" value="1"/>
</dbReference>
<reference evidence="1" key="1">
    <citation type="journal article" date="2022" name="Int. J. Mol. Sci.">
        <title>Draft Genome of Tanacetum Coccineum: Genomic Comparison of Closely Related Tanacetum-Family Plants.</title>
        <authorList>
            <person name="Yamashiro T."/>
            <person name="Shiraishi A."/>
            <person name="Nakayama K."/>
            <person name="Satake H."/>
        </authorList>
    </citation>
    <scope>NUCLEOTIDE SEQUENCE</scope>
</reference>
<sequence>MTAVKVLSSSSVAPYCDDTIKALEAKHPYKPPPSRPSNTFSEPPLVAEIDIITGFGLLQWALYRDRLVSKVAMKGVGKEMSKLLSEYHNDGSLAMLTMDFSNAFNLVDRSALLYEVTHWDLSFSLVLHPLVHKIRDSCKLLLHAWYLDDETVIGDSEKVARVLDIIKASGPGLGLKLNIKKTEIFWPSCKGVKLREGLFPVDIRRPSLGVKLLGGVVSRDTHFITGMAVRGAVNVVDFMSLLPELHDPKSELLLLRSYELGQHMSLVEYNTILKYRLMIPLFSVDAICPVCRKACLDSFREHAVQCKELPSFKYRHDMVRDVLYGICRRVEISAKKEAHVNFFTGPSDDNPHSKRLAFWFLDGLEGNMRAWI</sequence>
<keyword evidence="2" id="KW-1185">Reference proteome</keyword>
<evidence type="ECO:0008006" key="3">
    <source>
        <dbReference type="Google" id="ProtNLM"/>
    </source>
</evidence>
<reference evidence="1" key="2">
    <citation type="submission" date="2022-01" db="EMBL/GenBank/DDBJ databases">
        <authorList>
            <person name="Yamashiro T."/>
            <person name="Shiraishi A."/>
            <person name="Satake H."/>
            <person name="Nakayama K."/>
        </authorList>
    </citation>
    <scope>NUCLEOTIDE SEQUENCE</scope>
</reference>
<protein>
    <recommendedName>
        <fullName evidence="3">Reverse transcriptase domain-containing protein</fullName>
    </recommendedName>
</protein>
<evidence type="ECO:0000313" key="1">
    <source>
        <dbReference type="EMBL" id="GJS64234.1"/>
    </source>
</evidence>
<dbReference type="EMBL" id="BQNB010009489">
    <property type="protein sequence ID" value="GJS64234.1"/>
    <property type="molecule type" value="Genomic_DNA"/>
</dbReference>
<evidence type="ECO:0000313" key="2">
    <source>
        <dbReference type="Proteomes" id="UP001151760"/>
    </source>
</evidence>
<accession>A0ABQ4XG28</accession>
<proteinExistence type="predicted"/>
<name>A0ABQ4XG28_9ASTR</name>
<comment type="caution">
    <text evidence="1">The sequence shown here is derived from an EMBL/GenBank/DDBJ whole genome shotgun (WGS) entry which is preliminary data.</text>
</comment>
<gene>
    <name evidence="1" type="ORF">Tco_0678798</name>
</gene>
<organism evidence="1 2">
    <name type="scientific">Tanacetum coccineum</name>
    <dbReference type="NCBI Taxonomy" id="301880"/>
    <lineage>
        <taxon>Eukaryota</taxon>
        <taxon>Viridiplantae</taxon>
        <taxon>Streptophyta</taxon>
        <taxon>Embryophyta</taxon>
        <taxon>Tracheophyta</taxon>
        <taxon>Spermatophyta</taxon>
        <taxon>Magnoliopsida</taxon>
        <taxon>eudicotyledons</taxon>
        <taxon>Gunneridae</taxon>
        <taxon>Pentapetalae</taxon>
        <taxon>asterids</taxon>
        <taxon>campanulids</taxon>
        <taxon>Asterales</taxon>
        <taxon>Asteraceae</taxon>
        <taxon>Asteroideae</taxon>
        <taxon>Anthemideae</taxon>
        <taxon>Anthemidinae</taxon>
        <taxon>Tanacetum</taxon>
    </lineage>
</organism>
<dbReference type="Proteomes" id="UP001151760">
    <property type="component" value="Unassembled WGS sequence"/>
</dbReference>
<dbReference type="PANTHER" id="PTHR48462:SF1">
    <property type="entry name" value="PROTEIN, PUTATIVE-RELATED"/>
    <property type="match status" value="1"/>
</dbReference>